<dbReference type="Proteomes" id="UP000271098">
    <property type="component" value="Unassembled WGS sequence"/>
</dbReference>
<name>A0A183E9B7_9BILA</name>
<evidence type="ECO:0000313" key="2">
    <source>
        <dbReference type="Proteomes" id="UP000271098"/>
    </source>
</evidence>
<sequence>MCRVFGASEDELDDLYEFLRRRLDDYVKVTRKDDDVWLTLIEDEEEDLEDLARLSVFDAPTSEIPPLRAQNANSRLPYSSGTIMPSVLKDQDAGLRYRLLGDKILEHVQRNGSLQIDDLPKLFFEDNLHVDPFNYSEDGNWLDLLRRLFSFPAYQELTVQNGVSHHLFAINSCFSI</sequence>
<protein>
    <submittedName>
        <fullName evidence="3">Calpain catalytic domain-containing protein</fullName>
    </submittedName>
</protein>
<gene>
    <name evidence="1" type="ORF">GPUH_LOCUS17559</name>
</gene>
<keyword evidence="2" id="KW-1185">Reference proteome</keyword>
<dbReference type="EMBL" id="UYRT01085351">
    <property type="protein sequence ID" value="VDN30026.1"/>
    <property type="molecule type" value="Genomic_DNA"/>
</dbReference>
<reference evidence="1 2" key="2">
    <citation type="submission" date="2018-11" db="EMBL/GenBank/DDBJ databases">
        <authorList>
            <consortium name="Pathogen Informatics"/>
        </authorList>
    </citation>
    <scope>NUCLEOTIDE SEQUENCE [LARGE SCALE GENOMIC DNA]</scope>
</reference>
<dbReference type="AlphaFoldDB" id="A0A183E9B7"/>
<accession>A0A183E9B7</accession>
<proteinExistence type="predicted"/>
<organism evidence="3">
    <name type="scientific">Gongylonema pulchrum</name>
    <dbReference type="NCBI Taxonomy" id="637853"/>
    <lineage>
        <taxon>Eukaryota</taxon>
        <taxon>Metazoa</taxon>
        <taxon>Ecdysozoa</taxon>
        <taxon>Nematoda</taxon>
        <taxon>Chromadorea</taxon>
        <taxon>Rhabditida</taxon>
        <taxon>Spirurina</taxon>
        <taxon>Spiruromorpha</taxon>
        <taxon>Spiruroidea</taxon>
        <taxon>Gongylonematidae</taxon>
        <taxon>Gongylonema</taxon>
    </lineage>
</organism>
<dbReference type="WBParaSite" id="GPUH_0001758001-mRNA-1">
    <property type="protein sequence ID" value="GPUH_0001758001-mRNA-1"/>
    <property type="gene ID" value="GPUH_0001758001"/>
</dbReference>
<dbReference type="OrthoDB" id="5848770at2759"/>
<evidence type="ECO:0000313" key="1">
    <source>
        <dbReference type="EMBL" id="VDN30026.1"/>
    </source>
</evidence>
<evidence type="ECO:0000313" key="3">
    <source>
        <dbReference type="WBParaSite" id="GPUH_0001758001-mRNA-1"/>
    </source>
</evidence>
<reference evidence="3" key="1">
    <citation type="submission" date="2016-06" db="UniProtKB">
        <authorList>
            <consortium name="WormBaseParasite"/>
        </authorList>
    </citation>
    <scope>IDENTIFICATION</scope>
</reference>